<evidence type="ECO:0000256" key="1">
    <source>
        <dbReference type="SAM" id="MobiDB-lite"/>
    </source>
</evidence>
<feature type="compositionally biased region" description="Basic and acidic residues" evidence="1">
    <location>
        <begin position="97"/>
        <end position="108"/>
    </location>
</feature>
<protein>
    <submittedName>
        <fullName evidence="2">Uncharacterized protein</fullName>
    </submittedName>
</protein>
<sequence length="119" mass="13431">MIKTINFNKQFNTILNSLTWKSMKLGDILNYLQHKSQKSSKVEVEHLWDEHLDISQHVNSRSRLPQYQNISQVQTGCSHVAASSSLLQACFPEPLRDVHGGSEPRRSGSDTGQEHGCTI</sequence>
<accession>A0ABU7DEJ5</accession>
<dbReference type="EMBL" id="JAHUTJ010022103">
    <property type="protein sequence ID" value="MED6272635.1"/>
    <property type="molecule type" value="Genomic_DNA"/>
</dbReference>
<dbReference type="Proteomes" id="UP001352852">
    <property type="component" value="Unassembled WGS sequence"/>
</dbReference>
<keyword evidence="3" id="KW-1185">Reference proteome</keyword>
<proteinExistence type="predicted"/>
<organism evidence="2 3">
    <name type="scientific">Characodon lateralis</name>
    <dbReference type="NCBI Taxonomy" id="208331"/>
    <lineage>
        <taxon>Eukaryota</taxon>
        <taxon>Metazoa</taxon>
        <taxon>Chordata</taxon>
        <taxon>Craniata</taxon>
        <taxon>Vertebrata</taxon>
        <taxon>Euteleostomi</taxon>
        <taxon>Actinopterygii</taxon>
        <taxon>Neopterygii</taxon>
        <taxon>Teleostei</taxon>
        <taxon>Neoteleostei</taxon>
        <taxon>Acanthomorphata</taxon>
        <taxon>Ovalentaria</taxon>
        <taxon>Atherinomorphae</taxon>
        <taxon>Cyprinodontiformes</taxon>
        <taxon>Goodeidae</taxon>
        <taxon>Characodon</taxon>
    </lineage>
</organism>
<name>A0ABU7DEJ5_9TELE</name>
<comment type="caution">
    <text evidence="2">The sequence shown here is derived from an EMBL/GenBank/DDBJ whole genome shotgun (WGS) entry which is preliminary data.</text>
</comment>
<reference evidence="2 3" key="1">
    <citation type="submission" date="2021-06" db="EMBL/GenBank/DDBJ databases">
        <authorList>
            <person name="Palmer J.M."/>
        </authorList>
    </citation>
    <scope>NUCLEOTIDE SEQUENCE [LARGE SCALE GENOMIC DNA]</scope>
    <source>
        <strain evidence="2 3">CL_MEX2019</strain>
        <tissue evidence="2">Muscle</tissue>
    </source>
</reference>
<evidence type="ECO:0000313" key="2">
    <source>
        <dbReference type="EMBL" id="MED6272635.1"/>
    </source>
</evidence>
<evidence type="ECO:0000313" key="3">
    <source>
        <dbReference type="Proteomes" id="UP001352852"/>
    </source>
</evidence>
<feature type="region of interest" description="Disordered" evidence="1">
    <location>
        <begin position="97"/>
        <end position="119"/>
    </location>
</feature>
<gene>
    <name evidence="2" type="ORF">CHARACLAT_032340</name>
</gene>